<dbReference type="EMBL" id="JBHSQJ010000078">
    <property type="protein sequence ID" value="MFC5909338.1"/>
    <property type="molecule type" value="Genomic_DNA"/>
</dbReference>
<sequence length="105" mass="11686">MGTGYEVDLQYLKDTVTKLQGLVEDMDGAHCTATYDVNLTRNQLGNEHFLEAGFLHKAHDNMQESIRNMIKTLQAMIQEFTDKTNSAHNAYSQHEQAAAGGFGAH</sequence>
<protein>
    <recommendedName>
        <fullName evidence="4">WXG100 family type VII secretion target</fullName>
    </recommendedName>
</protein>
<reference evidence="3" key="1">
    <citation type="journal article" date="2019" name="Int. J. Syst. Evol. Microbiol.">
        <title>The Global Catalogue of Microorganisms (GCM) 10K type strain sequencing project: providing services to taxonomists for standard genome sequencing and annotation.</title>
        <authorList>
            <consortium name="The Broad Institute Genomics Platform"/>
            <consortium name="The Broad Institute Genome Sequencing Center for Infectious Disease"/>
            <person name="Wu L."/>
            <person name="Ma J."/>
        </authorList>
    </citation>
    <scope>NUCLEOTIDE SEQUENCE [LARGE SCALE GENOMIC DNA]</scope>
    <source>
        <strain evidence="3">JCM 4816</strain>
    </source>
</reference>
<evidence type="ECO:0000313" key="2">
    <source>
        <dbReference type="EMBL" id="MFC5909338.1"/>
    </source>
</evidence>
<dbReference type="RefSeq" id="WP_380585041.1">
    <property type="nucleotide sequence ID" value="NZ_JBHSQJ010000078.1"/>
</dbReference>
<keyword evidence="3" id="KW-1185">Reference proteome</keyword>
<organism evidence="2 3">
    <name type="scientific">Streptacidiphilus monticola</name>
    <dbReference type="NCBI Taxonomy" id="2161674"/>
    <lineage>
        <taxon>Bacteria</taxon>
        <taxon>Bacillati</taxon>
        <taxon>Actinomycetota</taxon>
        <taxon>Actinomycetes</taxon>
        <taxon>Kitasatosporales</taxon>
        <taxon>Streptomycetaceae</taxon>
        <taxon>Streptacidiphilus</taxon>
    </lineage>
</organism>
<proteinExistence type="predicted"/>
<dbReference type="Proteomes" id="UP001596174">
    <property type="component" value="Unassembled WGS sequence"/>
</dbReference>
<name>A0ABW1G5M7_9ACTN</name>
<evidence type="ECO:0000313" key="3">
    <source>
        <dbReference type="Proteomes" id="UP001596174"/>
    </source>
</evidence>
<evidence type="ECO:0000256" key="1">
    <source>
        <dbReference type="SAM" id="MobiDB-lite"/>
    </source>
</evidence>
<gene>
    <name evidence="2" type="ORF">ACFP3V_19225</name>
</gene>
<feature type="compositionally biased region" description="Polar residues" evidence="1">
    <location>
        <begin position="85"/>
        <end position="95"/>
    </location>
</feature>
<feature type="region of interest" description="Disordered" evidence="1">
    <location>
        <begin position="85"/>
        <end position="105"/>
    </location>
</feature>
<evidence type="ECO:0008006" key="4">
    <source>
        <dbReference type="Google" id="ProtNLM"/>
    </source>
</evidence>
<accession>A0ABW1G5M7</accession>
<comment type="caution">
    <text evidence="2">The sequence shown here is derived from an EMBL/GenBank/DDBJ whole genome shotgun (WGS) entry which is preliminary data.</text>
</comment>